<accession>A0ABM0MRZ5</accession>
<dbReference type="Proteomes" id="UP000694865">
    <property type="component" value="Unplaced"/>
</dbReference>
<keyword evidence="1" id="KW-0175">Coiled coil</keyword>
<dbReference type="GeneID" id="102809461"/>
<proteinExistence type="predicted"/>
<reference evidence="4" key="1">
    <citation type="submission" date="2025-08" db="UniProtKB">
        <authorList>
            <consortium name="RefSeq"/>
        </authorList>
    </citation>
    <scope>IDENTIFICATION</scope>
    <source>
        <tissue evidence="4">Testes</tissue>
    </source>
</reference>
<feature type="coiled-coil region" evidence="1">
    <location>
        <begin position="64"/>
        <end position="180"/>
    </location>
</feature>
<name>A0ABM0MRZ5_SACKO</name>
<evidence type="ECO:0000313" key="4">
    <source>
        <dbReference type="RefSeq" id="XP_006822786.1"/>
    </source>
</evidence>
<organism evidence="3 4">
    <name type="scientific">Saccoglossus kowalevskii</name>
    <name type="common">Acorn worm</name>
    <dbReference type="NCBI Taxonomy" id="10224"/>
    <lineage>
        <taxon>Eukaryota</taxon>
        <taxon>Metazoa</taxon>
        <taxon>Hemichordata</taxon>
        <taxon>Enteropneusta</taxon>
        <taxon>Harrimaniidae</taxon>
        <taxon>Saccoglossus</taxon>
    </lineage>
</organism>
<sequence>MSGKRCIPPPSSFPKRCRTDTTSIPKASVCNKTPLKPSKIGIARRKDHEVRRPTRAPTETSQQLTKLQNENKMYKEELRKIKEIVIKCDEKRKELEEQLQKEQLKHGETIDFLGSKQKSAEAEHNELRKQVNSLAEKIRSFHLHPVTLEPLFSPAEEEELRQQRQKVRQKNDKFIEEQEKELDLLTDMYSECLSMIGSINVKPLYPVD</sequence>
<dbReference type="RefSeq" id="XP_006822786.1">
    <property type="nucleotide sequence ID" value="XM_006822723.1"/>
</dbReference>
<evidence type="ECO:0000256" key="1">
    <source>
        <dbReference type="SAM" id="Coils"/>
    </source>
</evidence>
<gene>
    <name evidence="4" type="primary">LOC102809461</name>
</gene>
<feature type="region of interest" description="Disordered" evidence="2">
    <location>
        <begin position="1"/>
        <end position="63"/>
    </location>
</feature>
<protein>
    <submittedName>
        <fullName evidence="4">Protein Daple-like</fullName>
    </submittedName>
</protein>
<keyword evidence="3" id="KW-1185">Reference proteome</keyword>
<evidence type="ECO:0000313" key="3">
    <source>
        <dbReference type="Proteomes" id="UP000694865"/>
    </source>
</evidence>
<evidence type="ECO:0000256" key="2">
    <source>
        <dbReference type="SAM" id="MobiDB-lite"/>
    </source>
</evidence>